<dbReference type="Proteomes" id="UP000032142">
    <property type="component" value="Unassembled WGS sequence"/>
</dbReference>
<organism evidence="1 2">
    <name type="scientific">Gossypium arboreum</name>
    <name type="common">Tree cotton</name>
    <name type="synonym">Gossypium nanking</name>
    <dbReference type="NCBI Taxonomy" id="29729"/>
    <lineage>
        <taxon>Eukaryota</taxon>
        <taxon>Viridiplantae</taxon>
        <taxon>Streptophyta</taxon>
        <taxon>Embryophyta</taxon>
        <taxon>Tracheophyta</taxon>
        <taxon>Spermatophyta</taxon>
        <taxon>Magnoliopsida</taxon>
        <taxon>eudicotyledons</taxon>
        <taxon>Gunneridae</taxon>
        <taxon>Pentapetalae</taxon>
        <taxon>rosids</taxon>
        <taxon>malvids</taxon>
        <taxon>Malvales</taxon>
        <taxon>Malvaceae</taxon>
        <taxon>Malvoideae</taxon>
        <taxon>Gossypium</taxon>
    </lineage>
</organism>
<gene>
    <name evidence="1" type="ORF">F383_38490</name>
</gene>
<proteinExistence type="predicted"/>
<dbReference type="AlphaFoldDB" id="A0A0B0MJ94"/>
<accession>A0A0B0MJ94</accession>
<name>A0A0B0MJ94_GOSAR</name>
<sequence>MKIEGRSSVLMINLASEIPLSNSSPPTLCPLS</sequence>
<dbReference type="EMBL" id="JRRC01083886">
    <property type="protein sequence ID" value="KHF99538.1"/>
    <property type="molecule type" value="Genomic_DNA"/>
</dbReference>
<reference evidence="2" key="1">
    <citation type="submission" date="2014-09" db="EMBL/GenBank/DDBJ databases">
        <authorList>
            <person name="Mudge J."/>
            <person name="Ramaraj T."/>
            <person name="Lindquist I.E."/>
            <person name="Bharti A.K."/>
            <person name="Sundararajan A."/>
            <person name="Cameron C.T."/>
            <person name="Woodward J.E."/>
            <person name="May G.D."/>
            <person name="Brubaker C."/>
            <person name="Broadhvest J."/>
            <person name="Wilkins T.A."/>
        </authorList>
    </citation>
    <scope>NUCLEOTIDE SEQUENCE</scope>
    <source>
        <strain evidence="2">cv. AKA8401</strain>
    </source>
</reference>
<evidence type="ECO:0000313" key="1">
    <source>
        <dbReference type="EMBL" id="KHF99538.1"/>
    </source>
</evidence>
<keyword evidence="2" id="KW-1185">Reference proteome</keyword>
<comment type="caution">
    <text evidence="1">The sequence shown here is derived from an EMBL/GenBank/DDBJ whole genome shotgun (WGS) entry which is preliminary data.</text>
</comment>
<evidence type="ECO:0000313" key="2">
    <source>
        <dbReference type="Proteomes" id="UP000032142"/>
    </source>
</evidence>
<protein>
    <submittedName>
        <fullName evidence="1">Uncharacterized protein</fullName>
    </submittedName>
</protein>